<dbReference type="RefSeq" id="WP_193379980.1">
    <property type="nucleotide sequence ID" value="NZ_JABXWF010000016.1"/>
</dbReference>
<gene>
    <name evidence="1" type="ORF">PV383_29120</name>
</gene>
<dbReference type="Proteomes" id="UP001282474">
    <property type="component" value="Unassembled WGS sequence"/>
</dbReference>
<sequence length="83" mass="9723">MRVRFGAYSCAYRRTQRSSDAWKKLSSPEAFPEEYEVPDGYTDPLYRGHRKDEMRAAHAEFIRRLREAGWEPGDTRPPGDTEN</sequence>
<evidence type="ECO:0000313" key="2">
    <source>
        <dbReference type="Proteomes" id="UP001282474"/>
    </source>
</evidence>
<keyword evidence="2" id="KW-1185">Reference proteome</keyword>
<protein>
    <submittedName>
        <fullName evidence="1">Uncharacterized protein</fullName>
    </submittedName>
</protein>
<evidence type="ECO:0000313" key="1">
    <source>
        <dbReference type="EMBL" id="MDX3041223.1"/>
    </source>
</evidence>
<reference evidence="1 2" key="1">
    <citation type="journal article" date="2023" name="Microb. Genom.">
        <title>Mesoterricola silvestris gen. nov., sp. nov., Mesoterricola sediminis sp. nov., Geothrix oryzae sp. nov., Geothrix edaphica sp. nov., Geothrix rubra sp. nov., and Geothrix limicola sp. nov., six novel members of Acidobacteriota isolated from soils.</title>
        <authorList>
            <person name="Weisberg A.J."/>
            <person name="Pearce E."/>
            <person name="Kramer C.G."/>
            <person name="Chang J.H."/>
            <person name="Clarke C.R."/>
        </authorList>
    </citation>
    <scope>NUCLEOTIDE SEQUENCE [LARGE SCALE GENOMIC DNA]</scope>
    <source>
        <strain evidence="1 2">NE20-4-1</strain>
    </source>
</reference>
<name>A0ABU4MUQ0_9ACTN</name>
<dbReference type="EMBL" id="JARAWJ010000025">
    <property type="protein sequence ID" value="MDX3041223.1"/>
    <property type="molecule type" value="Genomic_DNA"/>
</dbReference>
<proteinExistence type="predicted"/>
<accession>A0ABU4MUQ0</accession>
<comment type="caution">
    <text evidence="1">The sequence shown here is derived from an EMBL/GenBank/DDBJ whole genome shotgun (WGS) entry which is preliminary data.</text>
</comment>
<organism evidence="1 2">
    <name type="scientific">Streptomyces caniscabiei</name>
    <dbReference type="NCBI Taxonomy" id="2746961"/>
    <lineage>
        <taxon>Bacteria</taxon>
        <taxon>Bacillati</taxon>
        <taxon>Actinomycetota</taxon>
        <taxon>Actinomycetes</taxon>
        <taxon>Kitasatosporales</taxon>
        <taxon>Streptomycetaceae</taxon>
        <taxon>Streptomyces</taxon>
    </lineage>
</organism>